<dbReference type="Gene3D" id="1.10.287.130">
    <property type="match status" value="1"/>
</dbReference>
<protein>
    <recommendedName>
        <fullName evidence="2">histidine kinase</fullName>
        <ecNumber evidence="2">2.7.13.3</ecNumber>
    </recommendedName>
</protein>
<keyword evidence="5" id="KW-1185">Reference proteome</keyword>
<name>A0ABU5IE53_9BURK</name>
<evidence type="ECO:0000259" key="3">
    <source>
        <dbReference type="Pfam" id="PF00512"/>
    </source>
</evidence>
<dbReference type="EC" id="2.7.13.3" evidence="2"/>
<evidence type="ECO:0000313" key="4">
    <source>
        <dbReference type="EMBL" id="MDZ5456785.1"/>
    </source>
</evidence>
<dbReference type="SUPFAM" id="SSF47384">
    <property type="entry name" value="Homodimeric domain of signal transducing histidine kinase"/>
    <property type="match status" value="1"/>
</dbReference>
<comment type="caution">
    <text evidence="4">The sequence shown here is derived from an EMBL/GenBank/DDBJ whole genome shotgun (WGS) entry which is preliminary data.</text>
</comment>
<evidence type="ECO:0000256" key="2">
    <source>
        <dbReference type="ARBA" id="ARBA00012438"/>
    </source>
</evidence>
<dbReference type="Proteomes" id="UP001293718">
    <property type="component" value="Unassembled WGS sequence"/>
</dbReference>
<sequence length="170" mass="18123">MGQLTGGIAHDFNNLLTVIQGNLQVLQDLPLLVADSYGQQLMEAALRGCRRGADLTTQLLAFLRRQVLQPREVDAAQLVASLAEMLRRTLGQSIEIAVDIQSTPPLLADPGQLESALLNIASMPATPCPRAGNCASVAAPATRCRLERRARAGCRQLRRAMSPSPSATAA</sequence>
<dbReference type="EMBL" id="JAXOJX010000011">
    <property type="protein sequence ID" value="MDZ5456785.1"/>
    <property type="molecule type" value="Genomic_DNA"/>
</dbReference>
<dbReference type="CDD" id="cd00082">
    <property type="entry name" value="HisKA"/>
    <property type="match status" value="1"/>
</dbReference>
<evidence type="ECO:0000256" key="1">
    <source>
        <dbReference type="ARBA" id="ARBA00000085"/>
    </source>
</evidence>
<feature type="domain" description="Signal transduction histidine kinase dimerisation/phosphoacceptor" evidence="3">
    <location>
        <begin position="2"/>
        <end position="65"/>
    </location>
</feature>
<gene>
    <name evidence="4" type="ORF">SM757_09385</name>
</gene>
<reference evidence="4 5" key="1">
    <citation type="submission" date="2023-11" db="EMBL/GenBank/DDBJ databases">
        <title>Draft genome of Azohydromonas lata strain H1 (DSM1123), a polyhydroxyalkanoate producer.</title>
        <authorList>
            <person name="Traversa D."/>
            <person name="D'Addabbo P."/>
            <person name="Pazzani C."/>
            <person name="Manzari C."/>
            <person name="Chiara M."/>
            <person name="Scrascia M."/>
        </authorList>
    </citation>
    <scope>NUCLEOTIDE SEQUENCE [LARGE SCALE GENOMIC DNA]</scope>
    <source>
        <strain evidence="4 5">H1</strain>
    </source>
</reference>
<keyword evidence="4" id="KW-0418">Kinase</keyword>
<organism evidence="4 5">
    <name type="scientific">Azohydromonas lata</name>
    <dbReference type="NCBI Taxonomy" id="45677"/>
    <lineage>
        <taxon>Bacteria</taxon>
        <taxon>Pseudomonadati</taxon>
        <taxon>Pseudomonadota</taxon>
        <taxon>Betaproteobacteria</taxon>
        <taxon>Burkholderiales</taxon>
        <taxon>Sphaerotilaceae</taxon>
        <taxon>Azohydromonas</taxon>
    </lineage>
</organism>
<dbReference type="RefSeq" id="WP_322465233.1">
    <property type="nucleotide sequence ID" value="NZ_JAXOJX010000011.1"/>
</dbReference>
<proteinExistence type="predicted"/>
<dbReference type="InterPro" id="IPR036890">
    <property type="entry name" value="HATPase_C_sf"/>
</dbReference>
<dbReference type="Pfam" id="PF00512">
    <property type="entry name" value="HisKA"/>
    <property type="match status" value="1"/>
</dbReference>
<dbReference type="GO" id="GO:0016301">
    <property type="term" value="F:kinase activity"/>
    <property type="evidence" value="ECO:0007669"/>
    <property type="project" value="UniProtKB-KW"/>
</dbReference>
<dbReference type="InterPro" id="IPR003661">
    <property type="entry name" value="HisK_dim/P_dom"/>
</dbReference>
<evidence type="ECO:0000313" key="5">
    <source>
        <dbReference type="Proteomes" id="UP001293718"/>
    </source>
</evidence>
<accession>A0ABU5IE53</accession>
<dbReference type="PANTHER" id="PTHR43065:SF49">
    <property type="entry name" value="HISTIDINE KINASE"/>
    <property type="match status" value="1"/>
</dbReference>
<dbReference type="SUPFAM" id="SSF55874">
    <property type="entry name" value="ATPase domain of HSP90 chaperone/DNA topoisomerase II/histidine kinase"/>
    <property type="match status" value="1"/>
</dbReference>
<dbReference type="InterPro" id="IPR036097">
    <property type="entry name" value="HisK_dim/P_sf"/>
</dbReference>
<keyword evidence="4" id="KW-0808">Transferase</keyword>
<dbReference type="PANTHER" id="PTHR43065">
    <property type="entry name" value="SENSOR HISTIDINE KINASE"/>
    <property type="match status" value="1"/>
</dbReference>
<comment type="catalytic activity">
    <reaction evidence="1">
        <text>ATP + protein L-histidine = ADP + protein N-phospho-L-histidine.</text>
        <dbReference type="EC" id="2.7.13.3"/>
    </reaction>
</comment>